<evidence type="ECO:0000256" key="1">
    <source>
        <dbReference type="ARBA" id="ARBA00004613"/>
    </source>
</evidence>
<feature type="domain" description="Insulin-like" evidence="8">
    <location>
        <begin position="43"/>
        <end position="197"/>
    </location>
</feature>
<comment type="caution">
    <text evidence="9">The sequence shown here is derived from an EMBL/GenBank/DDBJ whole genome shotgun (WGS) entry which is preliminary data.</text>
</comment>
<evidence type="ECO:0000259" key="8">
    <source>
        <dbReference type="SMART" id="SM00078"/>
    </source>
</evidence>
<keyword evidence="7" id="KW-0732">Signal</keyword>
<dbReference type="SMART" id="SM00078">
    <property type="entry name" value="IlGF"/>
    <property type="match status" value="1"/>
</dbReference>
<proteinExistence type="inferred from homology"/>
<dbReference type="InterPro" id="IPR036438">
    <property type="entry name" value="Insulin-like_sf"/>
</dbReference>
<dbReference type="OrthoDB" id="8784777at2759"/>
<feature type="signal peptide" evidence="7">
    <location>
        <begin position="1"/>
        <end position="18"/>
    </location>
</feature>
<keyword evidence="6" id="KW-1015">Disulfide bond</keyword>
<comment type="subcellular location">
    <subcellularLocation>
        <location evidence="1">Secreted</location>
    </subcellularLocation>
</comment>
<feature type="chain" id="PRO_5006207140" evidence="7">
    <location>
        <begin position="19"/>
        <end position="199"/>
    </location>
</feature>
<dbReference type="GO" id="GO:0005179">
    <property type="term" value="F:hormone activity"/>
    <property type="evidence" value="ECO:0007669"/>
    <property type="project" value="UniProtKB-KW"/>
</dbReference>
<keyword evidence="5" id="KW-0372">Hormone</keyword>
<dbReference type="InterPro" id="IPR051777">
    <property type="entry name" value="Insulin-like_neuro_ligands"/>
</dbReference>
<evidence type="ECO:0000256" key="4">
    <source>
        <dbReference type="ARBA" id="ARBA00022525"/>
    </source>
</evidence>
<keyword evidence="4" id="KW-0964">Secreted</keyword>
<dbReference type="InterPro" id="IPR016179">
    <property type="entry name" value="Insulin-like"/>
</dbReference>
<comment type="subunit">
    <text evidence="3">Heterodimer of a B chain and an A chain linked by two disulfide bonds.</text>
</comment>
<dbReference type="EMBL" id="LMAW01000570">
    <property type="protein sequence ID" value="KQL08860.1"/>
    <property type="molecule type" value="Genomic_DNA"/>
</dbReference>
<dbReference type="GO" id="GO:0001664">
    <property type="term" value="F:G protein-coupled receptor binding"/>
    <property type="evidence" value="ECO:0007669"/>
    <property type="project" value="TreeGrafter"/>
</dbReference>
<dbReference type="STRING" id="12930.A0A0Q3RPD3"/>
<comment type="similarity">
    <text evidence="2">Belongs to the insulin family.</text>
</comment>
<dbReference type="PROSITE" id="PS00262">
    <property type="entry name" value="INSULIN"/>
    <property type="match status" value="1"/>
</dbReference>
<dbReference type="SUPFAM" id="SSF56994">
    <property type="entry name" value="Insulin-like"/>
    <property type="match status" value="1"/>
</dbReference>
<evidence type="ECO:0000313" key="9">
    <source>
        <dbReference type="EMBL" id="KQL08860.1"/>
    </source>
</evidence>
<evidence type="ECO:0000256" key="5">
    <source>
        <dbReference type="ARBA" id="ARBA00022702"/>
    </source>
</evidence>
<accession>A0A0Q3RPD3</accession>
<sequence length="199" mass="21573">MRTKLQLLCAAAALLCAAAPGPRLARCSAPAVPPAGEGDGYGMKLCGREFIRAVIFTCGGSRWKRLSALAMQPTPAADSARTASNKLLGNLKLQPILGPEVEQPQRSRPSLGWEIINDLYNLNDNDEYVPVADDFKELVQKVEEAVKKERGGTGIANPMGLNNYLWAKYPRRKRDSLGLAGICCKWGCTKAEISAICRV</sequence>
<evidence type="ECO:0000256" key="6">
    <source>
        <dbReference type="ARBA" id="ARBA00023157"/>
    </source>
</evidence>
<dbReference type="InterPro" id="IPR022353">
    <property type="entry name" value="Insulin_CS"/>
</dbReference>
<organism evidence="9 10">
    <name type="scientific">Amazona aestiva</name>
    <name type="common">Blue-fronted Amazon parrot</name>
    <dbReference type="NCBI Taxonomy" id="12930"/>
    <lineage>
        <taxon>Eukaryota</taxon>
        <taxon>Metazoa</taxon>
        <taxon>Chordata</taxon>
        <taxon>Craniata</taxon>
        <taxon>Vertebrata</taxon>
        <taxon>Euteleostomi</taxon>
        <taxon>Archelosauria</taxon>
        <taxon>Archosauria</taxon>
        <taxon>Dinosauria</taxon>
        <taxon>Saurischia</taxon>
        <taxon>Theropoda</taxon>
        <taxon>Coelurosauria</taxon>
        <taxon>Aves</taxon>
        <taxon>Neognathae</taxon>
        <taxon>Neoaves</taxon>
        <taxon>Telluraves</taxon>
        <taxon>Australaves</taxon>
        <taxon>Psittaciformes</taxon>
        <taxon>Psittacidae</taxon>
        <taxon>Amazona</taxon>
    </lineage>
</organism>
<evidence type="ECO:0000313" key="10">
    <source>
        <dbReference type="Proteomes" id="UP000051836"/>
    </source>
</evidence>
<protein>
    <submittedName>
        <fullName evidence="9">Relaxin-3-like protein</fullName>
    </submittedName>
</protein>
<dbReference type="GO" id="GO:0005576">
    <property type="term" value="C:extracellular region"/>
    <property type="evidence" value="ECO:0007669"/>
    <property type="project" value="UniProtKB-SubCell"/>
</dbReference>
<keyword evidence="10" id="KW-1185">Reference proteome</keyword>
<name>A0A0Q3RPD3_AMAAE</name>
<reference evidence="9 10" key="1">
    <citation type="submission" date="2015-10" db="EMBL/GenBank/DDBJ databases">
        <authorList>
            <person name="Gilbert D.G."/>
        </authorList>
    </citation>
    <scope>NUCLEOTIDE SEQUENCE [LARGE SCALE GENOMIC DNA]</scope>
    <source>
        <strain evidence="9">FVVF132</strain>
    </source>
</reference>
<dbReference type="CDD" id="cd04365">
    <property type="entry name" value="IlGF_relaxin_like"/>
    <property type="match status" value="1"/>
</dbReference>
<dbReference type="Proteomes" id="UP000051836">
    <property type="component" value="Unassembled WGS sequence"/>
</dbReference>
<dbReference type="AlphaFoldDB" id="A0A0Q3RPD3"/>
<evidence type="ECO:0000256" key="3">
    <source>
        <dbReference type="ARBA" id="ARBA00011207"/>
    </source>
</evidence>
<gene>
    <name evidence="9" type="ORF">AAES_32508</name>
</gene>
<evidence type="ECO:0000256" key="2">
    <source>
        <dbReference type="ARBA" id="ARBA00009034"/>
    </source>
</evidence>
<dbReference type="PANTHER" id="PTHR20968">
    <property type="entry name" value="ILGF DOMAIN-CONTAINING PROTEIN"/>
    <property type="match status" value="1"/>
</dbReference>
<evidence type="ECO:0000256" key="7">
    <source>
        <dbReference type="SAM" id="SignalP"/>
    </source>
</evidence>
<dbReference type="PANTHER" id="PTHR20968:SF4">
    <property type="entry name" value="RELAXIN 3"/>
    <property type="match status" value="1"/>
</dbReference>